<feature type="region of interest" description="Disordered" evidence="1">
    <location>
        <begin position="21"/>
        <end position="40"/>
    </location>
</feature>
<name>A0AAV5M064_9ROSI</name>
<dbReference type="AlphaFoldDB" id="A0AAV5M064"/>
<gene>
    <name evidence="2" type="ORF">SLEP1_g49774</name>
</gene>
<keyword evidence="3" id="KW-1185">Reference proteome</keyword>
<feature type="compositionally biased region" description="Low complexity" evidence="1">
    <location>
        <begin position="27"/>
        <end position="40"/>
    </location>
</feature>
<proteinExistence type="predicted"/>
<evidence type="ECO:0000313" key="2">
    <source>
        <dbReference type="EMBL" id="GKV42363.1"/>
    </source>
</evidence>
<evidence type="ECO:0000256" key="1">
    <source>
        <dbReference type="SAM" id="MobiDB-lite"/>
    </source>
</evidence>
<sequence length="40" mass="4645">MRLSSRNLWEKNHPQFHHLHLNPTTRASKSIANISKSAVH</sequence>
<organism evidence="2 3">
    <name type="scientific">Rubroshorea leprosula</name>
    <dbReference type="NCBI Taxonomy" id="152421"/>
    <lineage>
        <taxon>Eukaryota</taxon>
        <taxon>Viridiplantae</taxon>
        <taxon>Streptophyta</taxon>
        <taxon>Embryophyta</taxon>
        <taxon>Tracheophyta</taxon>
        <taxon>Spermatophyta</taxon>
        <taxon>Magnoliopsida</taxon>
        <taxon>eudicotyledons</taxon>
        <taxon>Gunneridae</taxon>
        <taxon>Pentapetalae</taxon>
        <taxon>rosids</taxon>
        <taxon>malvids</taxon>
        <taxon>Malvales</taxon>
        <taxon>Dipterocarpaceae</taxon>
        <taxon>Rubroshorea</taxon>
    </lineage>
</organism>
<evidence type="ECO:0000313" key="3">
    <source>
        <dbReference type="Proteomes" id="UP001054252"/>
    </source>
</evidence>
<accession>A0AAV5M064</accession>
<dbReference type="EMBL" id="BPVZ01000158">
    <property type="protein sequence ID" value="GKV42363.1"/>
    <property type="molecule type" value="Genomic_DNA"/>
</dbReference>
<comment type="caution">
    <text evidence="2">The sequence shown here is derived from an EMBL/GenBank/DDBJ whole genome shotgun (WGS) entry which is preliminary data.</text>
</comment>
<dbReference type="Proteomes" id="UP001054252">
    <property type="component" value="Unassembled WGS sequence"/>
</dbReference>
<reference evidence="2 3" key="1">
    <citation type="journal article" date="2021" name="Commun. Biol.">
        <title>The genome of Shorea leprosula (Dipterocarpaceae) highlights the ecological relevance of drought in aseasonal tropical rainforests.</title>
        <authorList>
            <person name="Ng K.K.S."/>
            <person name="Kobayashi M.J."/>
            <person name="Fawcett J.A."/>
            <person name="Hatakeyama M."/>
            <person name="Paape T."/>
            <person name="Ng C.H."/>
            <person name="Ang C.C."/>
            <person name="Tnah L.H."/>
            <person name="Lee C.T."/>
            <person name="Nishiyama T."/>
            <person name="Sese J."/>
            <person name="O'Brien M.J."/>
            <person name="Copetti D."/>
            <person name="Mohd Noor M.I."/>
            <person name="Ong R.C."/>
            <person name="Putra M."/>
            <person name="Sireger I.Z."/>
            <person name="Indrioko S."/>
            <person name="Kosugi Y."/>
            <person name="Izuno A."/>
            <person name="Isagi Y."/>
            <person name="Lee S.L."/>
            <person name="Shimizu K.K."/>
        </authorList>
    </citation>
    <scope>NUCLEOTIDE SEQUENCE [LARGE SCALE GENOMIC DNA]</scope>
    <source>
        <strain evidence="2">214</strain>
    </source>
</reference>
<protein>
    <submittedName>
        <fullName evidence="2">Uncharacterized protein</fullName>
    </submittedName>
</protein>